<dbReference type="EMBL" id="CP032050">
    <property type="protein sequence ID" value="AYN66231.1"/>
    <property type="molecule type" value="Genomic_DNA"/>
</dbReference>
<evidence type="ECO:0000256" key="3">
    <source>
        <dbReference type="ARBA" id="ARBA00023082"/>
    </source>
</evidence>
<dbReference type="Gene3D" id="1.10.1740.10">
    <property type="match status" value="1"/>
</dbReference>
<evidence type="ECO:0000256" key="1">
    <source>
        <dbReference type="ARBA" id="ARBA00010641"/>
    </source>
</evidence>
<dbReference type="InterPro" id="IPR013325">
    <property type="entry name" value="RNA_pol_sigma_r2"/>
</dbReference>
<protein>
    <submittedName>
        <fullName evidence="6">Sigma-70 family RNA polymerase sigma factor</fullName>
    </submittedName>
</protein>
<evidence type="ECO:0000313" key="6">
    <source>
        <dbReference type="EMBL" id="AYN66231.1"/>
    </source>
</evidence>
<dbReference type="RefSeq" id="WP_121847283.1">
    <property type="nucleotide sequence ID" value="NZ_CP032050.1"/>
</dbReference>
<keyword evidence="3" id="KW-0731">Sigma factor</keyword>
<evidence type="ECO:0000256" key="2">
    <source>
        <dbReference type="ARBA" id="ARBA00023015"/>
    </source>
</evidence>
<comment type="similarity">
    <text evidence="1">Belongs to the sigma-70 factor family. ECF subfamily.</text>
</comment>
<proteinExistence type="inferred from homology"/>
<dbReference type="GO" id="GO:0016987">
    <property type="term" value="F:sigma factor activity"/>
    <property type="evidence" value="ECO:0007669"/>
    <property type="project" value="UniProtKB-KW"/>
</dbReference>
<dbReference type="NCBIfam" id="TIGR02937">
    <property type="entry name" value="sigma70-ECF"/>
    <property type="match status" value="1"/>
</dbReference>
<sequence length="184" mass="21951">MSDKQLIKQLKNRDRNALKEVYNDYRREFFKFANRYETDQSTLEDIFQDALIALYENAQNGKLDTIKSSLKTYLFSIGKFMLFKKFRDSKEINVDDDYVFDQREKSVMQEILEDEGPNDRQKWLVANFKKLGEKCRRILELFYLQGLKIEEIMAVQGYENKNVVKSQKSRCLKSLKDLIQRKDG</sequence>
<dbReference type="SUPFAM" id="SSF88946">
    <property type="entry name" value="Sigma2 domain of RNA polymerase sigma factors"/>
    <property type="match status" value="1"/>
</dbReference>
<dbReference type="AlphaFoldDB" id="A0A3G2L1Y6"/>
<dbReference type="InterPro" id="IPR039425">
    <property type="entry name" value="RNA_pol_sigma-70-like"/>
</dbReference>
<evidence type="ECO:0000256" key="4">
    <source>
        <dbReference type="ARBA" id="ARBA00023163"/>
    </source>
</evidence>
<dbReference type="Proteomes" id="UP000276309">
    <property type="component" value="Chromosome"/>
</dbReference>
<dbReference type="InterPro" id="IPR013324">
    <property type="entry name" value="RNA_pol_sigma_r3/r4-like"/>
</dbReference>
<keyword evidence="7" id="KW-1185">Reference proteome</keyword>
<dbReference type="InterPro" id="IPR036388">
    <property type="entry name" value="WH-like_DNA-bd_sf"/>
</dbReference>
<dbReference type="OrthoDB" id="1099849at2"/>
<dbReference type="Pfam" id="PF04542">
    <property type="entry name" value="Sigma70_r2"/>
    <property type="match status" value="1"/>
</dbReference>
<dbReference type="KEGG" id="emar:D1013_01940"/>
<dbReference type="InterPro" id="IPR014284">
    <property type="entry name" value="RNA_pol_sigma-70_dom"/>
</dbReference>
<dbReference type="GO" id="GO:0006352">
    <property type="term" value="P:DNA-templated transcription initiation"/>
    <property type="evidence" value="ECO:0007669"/>
    <property type="project" value="InterPro"/>
</dbReference>
<keyword evidence="4" id="KW-0804">Transcription</keyword>
<evidence type="ECO:0000259" key="5">
    <source>
        <dbReference type="Pfam" id="PF04542"/>
    </source>
</evidence>
<name>A0A3G2L1Y6_9FLAO</name>
<feature type="domain" description="RNA polymerase sigma-70 region 2" evidence="5">
    <location>
        <begin position="22"/>
        <end position="88"/>
    </location>
</feature>
<dbReference type="PANTHER" id="PTHR43133:SF46">
    <property type="entry name" value="RNA POLYMERASE SIGMA-70 FACTOR ECF SUBFAMILY"/>
    <property type="match status" value="1"/>
</dbReference>
<dbReference type="PANTHER" id="PTHR43133">
    <property type="entry name" value="RNA POLYMERASE ECF-TYPE SIGMA FACTO"/>
    <property type="match status" value="1"/>
</dbReference>
<dbReference type="SUPFAM" id="SSF88659">
    <property type="entry name" value="Sigma3 and sigma4 domains of RNA polymerase sigma factors"/>
    <property type="match status" value="1"/>
</dbReference>
<gene>
    <name evidence="6" type="ORF">D1013_01940</name>
</gene>
<reference evidence="6 7" key="1">
    <citation type="submission" date="2018-08" db="EMBL/GenBank/DDBJ databases">
        <title>The reduced genetic potential of extracellular carbohydrate catabolism in Euzebyella marina RN62, a Flavobacteriia bacterium isolated from the hadal water.</title>
        <authorList>
            <person name="Xue C."/>
        </authorList>
    </citation>
    <scope>NUCLEOTIDE SEQUENCE [LARGE SCALE GENOMIC DNA]</scope>
    <source>
        <strain evidence="6 7">RN62</strain>
    </source>
</reference>
<evidence type="ECO:0000313" key="7">
    <source>
        <dbReference type="Proteomes" id="UP000276309"/>
    </source>
</evidence>
<organism evidence="6 7">
    <name type="scientific">Euzebyella marina</name>
    <dbReference type="NCBI Taxonomy" id="1761453"/>
    <lineage>
        <taxon>Bacteria</taxon>
        <taxon>Pseudomonadati</taxon>
        <taxon>Bacteroidota</taxon>
        <taxon>Flavobacteriia</taxon>
        <taxon>Flavobacteriales</taxon>
        <taxon>Flavobacteriaceae</taxon>
        <taxon>Euzebyella</taxon>
    </lineage>
</organism>
<dbReference type="Gene3D" id="1.10.10.10">
    <property type="entry name" value="Winged helix-like DNA-binding domain superfamily/Winged helix DNA-binding domain"/>
    <property type="match status" value="1"/>
</dbReference>
<accession>A0A3G2L1Y6</accession>
<dbReference type="InterPro" id="IPR007627">
    <property type="entry name" value="RNA_pol_sigma70_r2"/>
</dbReference>
<keyword evidence="2" id="KW-0805">Transcription regulation</keyword>